<dbReference type="SUPFAM" id="SSF52833">
    <property type="entry name" value="Thioredoxin-like"/>
    <property type="match status" value="1"/>
</dbReference>
<keyword evidence="2 6" id="KW-0049">Antioxidant</keyword>
<organism evidence="8 9">
    <name type="scientific">Aliidongia dinghuensis</name>
    <dbReference type="NCBI Taxonomy" id="1867774"/>
    <lineage>
        <taxon>Bacteria</taxon>
        <taxon>Pseudomonadati</taxon>
        <taxon>Pseudomonadota</taxon>
        <taxon>Alphaproteobacteria</taxon>
        <taxon>Rhodospirillales</taxon>
        <taxon>Dongiaceae</taxon>
        <taxon>Aliidongia</taxon>
    </lineage>
</organism>
<dbReference type="PANTHER" id="PTHR10430:SF16">
    <property type="entry name" value="PEROXIREDOXIN-5, MITOCHONDRIAL"/>
    <property type="match status" value="1"/>
</dbReference>
<feature type="domain" description="Thioredoxin" evidence="7">
    <location>
        <begin position="3"/>
        <end position="160"/>
    </location>
</feature>
<dbReference type="InterPro" id="IPR037944">
    <property type="entry name" value="PRX5-like"/>
</dbReference>
<evidence type="ECO:0000256" key="5">
    <source>
        <dbReference type="PIRSR" id="PIRSR637944-1"/>
    </source>
</evidence>
<evidence type="ECO:0000313" key="8">
    <source>
        <dbReference type="EMBL" id="GGF16499.1"/>
    </source>
</evidence>
<evidence type="ECO:0000259" key="7">
    <source>
        <dbReference type="PROSITE" id="PS51352"/>
    </source>
</evidence>
<dbReference type="GO" id="GO:0005737">
    <property type="term" value="C:cytoplasm"/>
    <property type="evidence" value="ECO:0007669"/>
    <property type="project" value="TreeGrafter"/>
</dbReference>
<feature type="active site" description="Cysteine sulfenic acid (-SOH) intermediate" evidence="5">
    <location>
        <position position="49"/>
    </location>
</feature>
<evidence type="ECO:0000256" key="1">
    <source>
        <dbReference type="ARBA" id="ARBA00022559"/>
    </source>
</evidence>
<dbReference type="RefSeq" id="WP_189045722.1">
    <property type="nucleotide sequence ID" value="NZ_BMJQ01000005.1"/>
</dbReference>
<keyword evidence="1 6" id="KW-0575">Peroxidase</keyword>
<comment type="caution">
    <text evidence="8">The sequence shown here is derived from an EMBL/GenBank/DDBJ whole genome shotgun (WGS) entry which is preliminary data.</text>
</comment>
<gene>
    <name evidence="8" type="ORF">GCM10011611_22830</name>
</gene>
<proteinExistence type="inferred from homology"/>
<dbReference type="Gene3D" id="3.40.30.10">
    <property type="entry name" value="Glutaredoxin"/>
    <property type="match status" value="1"/>
</dbReference>
<dbReference type="GO" id="GO:0045454">
    <property type="term" value="P:cell redox homeostasis"/>
    <property type="evidence" value="ECO:0007669"/>
    <property type="project" value="TreeGrafter"/>
</dbReference>
<dbReference type="PROSITE" id="PS51352">
    <property type="entry name" value="THIOREDOXIN_2"/>
    <property type="match status" value="1"/>
</dbReference>
<dbReference type="EMBL" id="BMJQ01000005">
    <property type="protein sequence ID" value="GGF16499.1"/>
    <property type="molecule type" value="Genomic_DNA"/>
</dbReference>
<comment type="function">
    <text evidence="6">Thiol-specific peroxidase that catalyzes the reduction of hydrogen peroxide and organic hydroperoxides to water and alcohols, respectively. Plays a role in cell protection against oxidative stress by detoxifying peroxides.</text>
</comment>
<keyword evidence="9" id="KW-1185">Reference proteome</keyword>
<dbReference type="GO" id="GO:0042744">
    <property type="term" value="P:hydrogen peroxide catabolic process"/>
    <property type="evidence" value="ECO:0007669"/>
    <property type="project" value="TreeGrafter"/>
</dbReference>
<dbReference type="InterPro" id="IPR013766">
    <property type="entry name" value="Thioredoxin_domain"/>
</dbReference>
<evidence type="ECO:0000256" key="3">
    <source>
        <dbReference type="ARBA" id="ARBA00023002"/>
    </source>
</evidence>
<accession>A0A8J2YSW9</accession>
<comment type="catalytic activity">
    <reaction evidence="6">
        <text>a hydroperoxide + 2 glutathione = an alcohol + glutathione disulfide + H2O</text>
        <dbReference type="Rhea" id="RHEA:62632"/>
        <dbReference type="ChEBI" id="CHEBI:15377"/>
        <dbReference type="ChEBI" id="CHEBI:30879"/>
        <dbReference type="ChEBI" id="CHEBI:35924"/>
        <dbReference type="ChEBI" id="CHEBI:57925"/>
        <dbReference type="ChEBI" id="CHEBI:58297"/>
        <dbReference type="EC" id="1.11.1.27"/>
    </reaction>
</comment>
<keyword evidence="3 6" id="KW-0560">Oxidoreductase</keyword>
<dbReference type="PANTHER" id="PTHR10430">
    <property type="entry name" value="PEROXIREDOXIN"/>
    <property type="match status" value="1"/>
</dbReference>
<reference evidence="8" key="2">
    <citation type="submission" date="2020-09" db="EMBL/GenBank/DDBJ databases">
        <authorList>
            <person name="Sun Q."/>
            <person name="Zhou Y."/>
        </authorList>
    </citation>
    <scope>NUCLEOTIDE SEQUENCE</scope>
    <source>
        <strain evidence="8">CGMCC 1.15725</strain>
    </source>
</reference>
<dbReference type="EC" id="1.11.1.27" evidence="6"/>
<keyword evidence="4 6" id="KW-0676">Redox-active center</keyword>
<dbReference type="CDD" id="cd03013">
    <property type="entry name" value="PRX5_like"/>
    <property type="match status" value="1"/>
</dbReference>
<evidence type="ECO:0000256" key="4">
    <source>
        <dbReference type="ARBA" id="ARBA00023284"/>
    </source>
</evidence>
<protein>
    <recommendedName>
        <fullName evidence="6">Glutathione-dependent peroxiredoxin</fullName>
        <ecNumber evidence="6">1.11.1.27</ecNumber>
    </recommendedName>
</protein>
<dbReference type="Pfam" id="PF08534">
    <property type="entry name" value="Redoxin"/>
    <property type="match status" value="1"/>
</dbReference>
<reference evidence="8" key="1">
    <citation type="journal article" date="2014" name="Int. J. Syst. Evol. Microbiol.">
        <title>Complete genome sequence of Corynebacterium casei LMG S-19264T (=DSM 44701T), isolated from a smear-ripened cheese.</title>
        <authorList>
            <consortium name="US DOE Joint Genome Institute (JGI-PGF)"/>
            <person name="Walter F."/>
            <person name="Albersmeier A."/>
            <person name="Kalinowski J."/>
            <person name="Ruckert C."/>
        </authorList>
    </citation>
    <scope>NUCLEOTIDE SEQUENCE</scope>
    <source>
        <strain evidence="8">CGMCC 1.15725</strain>
    </source>
</reference>
<dbReference type="GO" id="GO:0008379">
    <property type="term" value="F:thioredoxin peroxidase activity"/>
    <property type="evidence" value="ECO:0007669"/>
    <property type="project" value="InterPro"/>
</dbReference>
<name>A0A8J2YSW9_9PROT</name>
<dbReference type="FunFam" id="3.40.30.10:FF:000020">
    <property type="entry name" value="Peroxiredoxin"/>
    <property type="match status" value="1"/>
</dbReference>
<comment type="similarity">
    <text evidence="6">Belongs to the peroxiredoxin family. Prx5 subfamily.</text>
</comment>
<sequence>MTIKVGEKIPSVKLKHMTVDGPKDVLSDELFAGKKAVLFALPGAFTPTCSAKHVPGFVHNFDALKTKGVDLIACLSVNDVFVMGAWGKDQKAEDKVLMLADGNADFTKAVGLNADYSGYGMGTRSQRYAMVLDDGVVQALNVEKPGAFEVSNAETILEAL</sequence>
<dbReference type="Proteomes" id="UP000646365">
    <property type="component" value="Unassembled WGS sequence"/>
</dbReference>
<evidence type="ECO:0000313" key="9">
    <source>
        <dbReference type="Proteomes" id="UP000646365"/>
    </source>
</evidence>
<dbReference type="GO" id="GO:0034599">
    <property type="term" value="P:cellular response to oxidative stress"/>
    <property type="evidence" value="ECO:0007669"/>
    <property type="project" value="InterPro"/>
</dbReference>
<dbReference type="InterPro" id="IPR036249">
    <property type="entry name" value="Thioredoxin-like_sf"/>
</dbReference>
<evidence type="ECO:0000256" key="6">
    <source>
        <dbReference type="RuleBase" id="RU366011"/>
    </source>
</evidence>
<dbReference type="InterPro" id="IPR013740">
    <property type="entry name" value="Redoxin"/>
</dbReference>
<evidence type="ECO:0000256" key="2">
    <source>
        <dbReference type="ARBA" id="ARBA00022862"/>
    </source>
</evidence>
<dbReference type="AlphaFoldDB" id="A0A8J2YSW9"/>